<organism evidence="2 3">
    <name type="scientific">Sparassis crispa</name>
    <dbReference type="NCBI Taxonomy" id="139825"/>
    <lineage>
        <taxon>Eukaryota</taxon>
        <taxon>Fungi</taxon>
        <taxon>Dikarya</taxon>
        <taxon>Basidiomycota</taxon>
        <taxon>Agaricomycotina</taxon>
        <taxon>Agaricomycetes</taxon>
        <taxon>Polyporales</taxon>
        <taxon>Sparassidaceae</taxon>
        <taxon>Sparassis</taxon>
    </lineage>
</organism>
<dbReference type="Proteomes" id="UP000287166">
    <property type="component" value="Unassembled WGS sequence"/>
</dbReference>
<comment type="caution">
    <text evidence="2">The sequence shown here is derived from an EMBL/GenBank/DDBJ whole genome shotgun (WGS) entry which is preliminary data.</text>
</comment>
<accession>A0A401GB77</accession>
<name>A0A401GB77_9APHY</name>
<dbReference type="GeneID" id="38776347"/>
<feature type="compositionally biased region" description="Polar residues" evidence="1">
    <location>
        <begin position="341"/>
        <end position="366"/>
    </location>
</feature>
<reference evidence="2 3" key="1">
    <citation type="journal article" date="2018" name="Sci. Rep.">
        <title>Genome sequence of the cauliflower mushroom Sparassis crispa (Hanabiratake) and its association with beneficial usage.</title>
        <authorList>
            <person name="Kiyama R."/>
            <person name="Furutani Y."/>
            <person name="Kawaguchi K."/>
            <person name="Nakanishi T."/>
        </authorList>
    </citation>
    <scope>NUCLEOTIDE SEQUENCE [LARGE SCALE GENOMIC DNA]</scope>
</reference>
<sequence length="1031" mass="109995">MYPMPTQEIFRLSCTDQHLVHTAAAKLYDGIHSNDDTDKNRFLAHAENPKVATVSDSSIVKNMPRMPDHALLPLPLSVQANLSNNSSADFATPASTMLLVAEESNALLASQQCSVMPVFATIASDTVIETFSGAPDTADTVVAPADRFAQPVESTISDSSLHFDLVGHADSTTGFAASSPAVFVDSNESKPAPFVSPERGDSAGSDQSEERRSLSVYFPPFTDELQANSELSSNQTTLFSSPVRNETSTTSDNDLNCNSLSLPPLPENTLATVLFAPADSSATFPATVLIDSKECTLVPSESSEQDVSAAANLQCAPILRGFDQPDELESLSVVSIPHIGRSSSESSLTHTIDPSSALPSENPTPSSDEDLDCPAPSPSNLLSENTLVPISDAPLVQATVPDATLVDSANSTRSTTVTASTDHAFQSIPDVEMNSDLTPSEPTSALITGASEALNPAHATREEIPVGGTKMVEPGLPLDSPALSPVNSSLVAVSPPHVLEPLAASRIYLQGDPRSVALHQPSSEDRAYTDSRDALAGRIFVSDDRFSQEDVDMLELPASSPAASHSSSTRSSIEIVAFLPTAHEGRPSGGDSQIRMQVDENSDLPSSQRSQYEPNHRLEDIALQEVLHSSPQSSPPLPPSSPFRSSSPCHIFSSSPSRDVGNTPPSSPPPTSWSESDEKPNGDSTGEIADESCLGKRARSAVEETSMEYQDDHDMAMDAALEEREVDVKRMKPDVHLSPPRPPNPKRLTFASQQKQRKKLAAPFRSPLVDKATTLQGLHAVCARGMTSRDPGAETITVDTSSSQLERAQMSQAAAAASSTKSRDYTENAAKQFRSPFSTSTAAPTYPSTSTVSFSSVKATPTIQVLQAKVQTLKQAIKFKNGSAQEDDNLEALVRKWRNVGREVAWAVWDTVKDVDPTENMTAVKGKNSWFEDEYHGAPKGKGGLNGSWGYDTGKKGRSCAFEAGWGWDGDKTGTTADSEMIDGDREKGAGGEDEDEAAAEHTLGTMLRHFGIAPETLGWDEDEGDFIGDV</sequence>
<feature type="compositionally biased region" description="Low complexity" evidence="1">
    <location>
        <begin position="642"/>
        <end position="658"/>
    </location>
</feature>
<feature type="region of interest" description="Disordered" evidence="1">
    <location>
        <begin position="341"/>
        <end position="384"/>
    </location>
</feature>
<feature type="region of interest" description="Disordered" evidence="1">
    <location>
        <begin position="410"/>
        <end position="443"/>
    </location>
</feature>
<dbReference type="EMBL" id="BFAD01000002">
    <property type="protein sequence ID" value="GBE79430.1"/>
    <property type="molecule type" value="Genomic_DNA"/>
</dbReference>
<feature type="compositionally biased region" description="Polar residues" evidence="1">
    <location>
        <begin position="227"/>
        <end position="250"/>
    </location>
</feature>
<evidence type="ECO:0000313" key="2">
    <source>
        <dbReference type="EMBL" id="GBE79430.1"/>
    </source>
</evidence>
<gene>
    <name evidence="2" type="ORF">SCP_0206280</name>
</gene>
<feature type="region of interest" description="Disordered" evidence="1">
    <location>
        <begin position="186"/>
        <end position="211"/>
    </location>
</feature>
<feature type="region of interest" description="Disordered" evidence="1">
    <location>
        <begin position="628"/>
        <end position="713"/>
    </location>
</feature>
<feature type="region of interest" description="Disordered" evidence="1">
    <location>
        <begin position="969"/>
        <end position="998"/>
    </location>
</feature>
<keyword evidence="3" id="KW-1185">Reference proteome</keyword>
<proteinExistence type="predicted"/>
<dbReference type="RefSeq" id="XP_027610343.1">
    <property type="nucleotide sequence ID" value="XM_027754542.1"/>
</dbReference>
<evidence type="ECO:0000313" key="3">
    <source>
        <dbReference type="Proteomes" id="UP000287166"/>
    </source>
</evidence>
<feature type="region of interest" description="Disordered" evidence="1">
    <location>
        <begin position="227"/>
        <end position="255"/>
    </location>
</feature>
<dbReference type="AlphaFoldDB" id="A0A401GB77"/>
<dbReference type="OrthoDB" id="27934at2759"/>
<feature type="region of interest" description="Disordered" evidence="1">
    <location>
        <begin position="730"/>
        <end position="756"/>
    </location>
</feature>
<feature type="compositionally biased region" description="Polar residues" evidence="1">
    <location>
        <begin position="410"/>
        <end position="424"/>
    </location>
</feature>
<protein>
    <submittedName>
        <fullName evidence="2">Uncharacterized protein</fullName>
    </submittedName>
</protein>
<dbReference type="STRING" id="139825.A0A401GB77"/>
<dbReference type="Gene3D" id="6.10.140.1020">
    <property type="match status" value="1"/>
</dbReference>
<evidence type="ECO:0000256" key="1">
    <source>
        <dbReference type="SAM" id="MobiDB-lite"/>
    </source>
</evidence>
<dbReference type="InParanoid" id="A0A401GB77"/>